<dbReference type="InterPro" id="IPR051472">
    <property type="entry name" value="T3SS_Stator/FliH"/>
</dbReference>
<proteinExistence type="inferred from homology"/>
<comment type="similarity">
    <text evidence="2">Belongs to the FliH family.</text>
</comment>
<keyword evidence="8" id="KW-0175">Coiled coil</keyword>
<keyword evidence="10" id="KW-0966">Cell projection</keyword>
<name>A0A8J3EIV9_9BACI</name>
<dbReference type="GO" id="GO:0015031">
    <property type="term" value="P:protein transport"/>
    <property type="evidence" value="ECO:0007669"/>
    <property type="project" value="UniProtKB-KW"/>
</dbReference>
<feature type="domain" description="Flagellar assembly protein FliH/Type III secretion system HrpE" evidence="9">
    <location>
        <begin position="107"/>
        <end position="234"/>
    </location>
</feature>
<evidence type="ECO:0000256" key="7">
    <source>
        <dbReference type="NCBIfam" id="TIGR03825"/>
    </source>
</evidence>
<feature type="coiled-coil region" evidence="8">
    <location>
        <begin position="26"/>
        <end position="120"/>
    </location>
</feature>
<evidence type="ECO:0000259" key="9">
    <source>
        <dbReference type="Pfam" id="PF02108"/>
    </source>
</evidence>
<reference evidence="10" key="2">
    <citation type="submission" date="2020-09" db="EMBL/GenBank/DDBJ databases">
        <authorList>
            <person name="Sun Q."/>
            <person name="Zhou Y."/>
        </authorList>
    </citation>
    <scope>NUCLEOTIDE SEQUENCE</scope>
    <source>
        <strain evidence="10">CGMCC 1.12360</strain>
    </source>
</reference>
<sequence>MSNSVHKRVIQIKTAEFFAEKQLNTDASAEETLDGLMEKIADAKAKLEEIKQEQYRIIEEGKARIIEEKQQWQEEKIRLVEEAKKEGYQAGFQLGKEESRKEYERLLTQANEIVEKAQADYYRTVAKHEDTILHLATGIAEKILKKKLSEDPAHFLPLVQSALKEMREQGVVKIYVHPSKYKAVLENKEELQELLEHDAKLSIYIKEDLSEDGCLIEHPFGRLDAGVDTQLDQIREMLEQLQQENRE</sequence>
<keyword evidence="11" id="KW-1185">Reference proteome</keyword>
<evidence type="ECO:0000313" key="11">
    <source>
        <dbReference type="Proteomes" id="UP000602050"/>
    </source>
</evidence>
<accession>A0A8J3EIV9</accession>
<evidence type="ECO:0000256" key="2">
    <source>
        <dbReference type="ARBA" id="ARBA00006602"/>
    </source>
</evidence>
<dbReference type="Pfam" id="PF02108">
    <property type="entry name" value="FliH"/>
    <property type="match status" value="1"/>
</dbReference>
<dbReference type="InterPro" id="IPR018035">
    <property type="entry name" value="Flagellar_FliH/T3SS_HrpE"/>
</dbReference>
<dbReference type="EMBL" id="BMEV01000004">
    <property type="protein sequence ID" value="GGH69504.1"/>
    <property type="molecule type" value="Genomic_DNA"/>
</dbReference>
<dbReference type="AlphaFoldDB" id="A0A8J3EIV9"/>
<evidence type="ECO:0000256" key="8">
    <source>
        <dbReference type="SAM" id="Coils"/>
    </source>
</evidence>
<evidence type="ECO:0000256" key="4">
    <source>
        <dbReference type="ARBA" id="ARBA00022795"/>
    </source>
</evidence>
<keyword evidence="5" id="KW-0653">Protein transport</keyword>
<comment type="function">
    <text evidence="1">Needed for flagellar regrowth and assembly.</text>
</comment>
<keyword evidence="10" id="KW-0969">Cilium</keyword>
<dbReference type="PANTHER" id="PTHR34982">
    <property type="entry name" value="YOP PROTEINS TRANSLOCATION PROTEIN L"/>
    <property type="match status" value="1"/>
</dbReference>
<keyword evidence="6" id="KW-1006">Bacterial flagellum protein export</keyword>
<evidence type="ECO:0000256" key="3">
    <source>
        <dbReference type="ARBA" id="ARBA00022448"/>
    </source>
</evidence>
<organism evidence="10 11">
    <name type="scientific">Compostibacillus humi</name>
    <dbReference type="NCBI Taxonomy" id="1245525"/>
    <lineage>
        <taxon>Bacteria</taxon>
        <taxon>Bacillati</taxon>
        <taxon>Bacillota</taxon>
        <taxon>Bacilli</taxon>
        <taxon>Bacillales</taxon>
        <taxon>Bacillaceae</taxon>
        <taxon>Compostibacillus</taxon>
    </lineage>
</organism>
<gene>
    <name evidence="10" type="primary">fliH</name>
    <name evidence="10" type="ORF">GCM10010978_03570</name>
</gene>
<dbReference type="GO" id="GO:0044781">
    <property type="term" value="P:bacterial-type flagellum organization"/>
    <property type="evidence" value="ECO:0007669"/>
    <property type="project" value="UniProtKB-KW"/>
</dbReference>
<dbReference type="InterPro" id="IPR022524">
    <property type="entry name" value="FliH_Bacilli"/>
</dbReference>
<comment type="caution">
    <text evidence="10">The sequence shown here is derived from an EMBL/GenBank/DDBJ whole genome shotgun (WGS) entry which is preliminary data.</text>
</comment>
<dbReference type="GO" id="GO:0005829">
    <property type="term" value="C:cytosol"/>
    <property type="evidence" value="ECO:0007669"/>
    <property type="project" value="TreeGrafter"/>
</dbReference>
<reference evidence="10" key="1">
    <citation type="journal article" date="2014" name="Int. J. Syst. Evol. Microbiol.">
        <title>Complete genome sequence of Corynebacterium casei LMG S-19264T (=DSM 44701T), isolated from a smear-ripened cheese.</title>
        <authorList>
            <consortium name="US DOE Joint Genome Institute (JGI-PGF)"/>
            <person name="Walter F."/>
            <person name="Albersmeier A."/>
            <person name="Kalinowski J."/>
            <person name="Ruckert C."/>
        </authorList>
    </citation>
    <scope>NUCLEOTIDE SEQUENCE</scope>
    <source>
        <strain evidence="10">CGMCC 1.12360</strain>
    </source>
</reference>
<dbReference type="RefSeq" id="WP_188390658.1">
    <property type="nucleotide sequence ID" value="NZ_BMEV01000004.1"/>
</dbReference>
<keyword evidence="10" id="KW-0282">Flagellum</keyword>
<keyword evidence="3" id="KW-0813">Transport</keyword>
<evidence type="ECO:0000256" key="1">
    <source>
        <dbReference type="ARBA" id="ARBA00003041"/>
    </source>
</evidence>
<dbReference type="NCBIfam" id="TIGR03825">
    <property type="entry name" value="FliH_bacil"/>
    <property type="match status" value="1"/>
</dbReference>
<keyword evidence="4" id="KW-1005">Bacterial flagellum biogenesis</keyword>
<evidence type="ECO:0000256" key="5">
    <source>
        <dbReference type="ARBA" id="ARBA00022927"/>
    </source>
</evidence>
<dbReference type="PANTHER" id="PTHR34982:SF1">
    <property type="entry name" value="FLAGELLAR ASSEMBLY PROTEIN FLIH"/>
    <property type="match status" value="1"/>
</dbReference>
<evidence type="ECO:0000313" key="10">
    <source>
        <dbReference type="EMBL" id="GGH69504.1"/>
    </source>
</evidence>
<evidence type="ECO:0000256" key="6">
    <source>
        <dbReference type="ARBA" id="ARBA00023225"/>
    </source>
</evidence>
<protein>
    <recommendedName>
        <fullName evidence="7">Flagellar assembly protein FliH</fullName>
    </recommendedName>
</protein>
<dbReference type="Proteomes" id="UP000602050">
    <property type="component" value="Unassembled WGS sequence"/>
</dbReference>